<evidence type="ECO:0000313" key="3">
    <source>
        <dbReference type="Proteomes" id="UP001057375"/>
    </source>
</evidence>
<feature type="region of interest" description="Disordered" evidence="1">
    <location>
        <begin position="83"/>
        <end position="145"/>
    </location>
</feature>
<evidence type="ECO:0000256" key="1">
    <source>
        <dbReference type="SAM" id="MobiDB-lite"/>
    </source>
</evidence>
<proteinExistence type="predicted"/>
<evidence type="ECO:0000313" key="2">
    <source>
        <dbReference type="EMBL" id="GKT29978.1"/>
    </source>
</evidence>
<feature type="non-terminal residue" evidence="2">
    <location>
        <position position="145"/>
    </location>
</feature>
<dbReference type="EMBL" id="BQXS01001026">
    <property type="protein sequence ID" value="GKT29978.1"/>
    <property type="molecule type" value="Genomic_DNA"/>
</dbReference>
<feature type="non-terminal residue" evidence="2">
    <location>
        <position position="1"/>
    </location>
</feature>
<organism evidence="2 3">
    <name type="scientific">Aduncisulcus paluster</name>
    <dbReference type="NCBI Taxonomy" id="2918883"/>
    <lineage>
        <taxon>Eukaryota</taxon>
        <taxon>Metamonada</taxon>
        <taxon>Carpediemonas-like organisms</taxon>
        <taxon>Aduncisulcus</taxon>
    </lineage>
</organism>
<sequence length="145" mass="17077">EERLDKEARFDSLVPDPPLSEVLNRASSRVRDSISTRMIWYEAMKQRKRSDEADASCGALCSSDAAITDWLQEKDIRRLVKKEKNRRKKAIRAAIQEEEDPIDEEGEEEEEEEEEMEEDDDEDEDEEEEGEEKDFFQQQKYKAAK</sequence>
<protein>
    <submittedName>
        <fullName evidence="2">Uncharacterized protein</fullName>
    </submittedName>
</protein>
<feature type="compositionally biased region" description="Acidic residues" evidence="1">
    <location>
        <begin position="96"/>
        <end position="132"/>
    </location>
</feature>
<reference evidence="2" key="1">
    <citation type="submission" date="2022-03" db="EMBL/GenBank/DDBJ databases">
        <title>Draft genome sequence of Aduncisulcus paluster, a free-living microaerophilic Fornicata.</title>
        <authorList>
            <person name="Yuyama I."/>
            <person name="Kume K."/>
            <person name="Tamura T."/>
            <person name="Inagaki Y."/>
            <person name="Hashimoto T."/>
        </authorList>
    </citation>
    <scope>NUCLEOTIDE SEQUENCE</scope>
    <source>
        <strain evidence="2">NY0171</strain>
    </source>
</reference>
<dbReference type="Proteomes" id="UP001057375">
    <property type="component" value="Unassembled WGS sequence"/>
</dbReference>
<comment type="caution">
    <text evidence="2">The sequence shown here is derived from an EMBL/GenBank/DDBJ whole genome shotgun (WGS) entry which is preliminary data.</text>
</comment>
<feature type="compositionally biased region" description="Polar residues" evidence="1">
    <location>
        <begin position="136"/>
        <end position="145"/>
    </location>
</feature>
<name>A0ABQ5KBN9_9EUKA</name>
<gene>
    <name evidence="2" type="ORF">ADUPG1_001325</name>
</gene>
<accession>A0ABQ5KBN9</accession>
<keyword evidence="3" id="KW-1185">Reference proteome</keyword>